<dbReference type="InterPro" id="IPR011706">
    <property type="entry name" value="Cu-oxidase_C"/>
</dbReference>
<sequence>MCFFTSSAYAAIQNPPVFKNSNAQSNVVSIDLKVTEKQGEMYNPSSNLTDKVILRQYIDPNNPLKNQFVAPTIQVKQDSVLNVNLINQLPLYEYKNAQGKIEKTPICRDAHNTIGCINTTNLHTHGLHVNPGYTIPPNPNKPNDRGLAADNVFIKINPQEQQQYQFHINKDHPAGTYWYHAHLHGSTALQVTSGMAGALIVEGNRTPFFDGKSFNQVGDFDVLWKAKGLKEALSDNMHVLSPDENNDLVTVFQQIQYVCGNQEPYKTTCLNNQIGHLQGDVKFINDDNLTDTLLSPTGWKKSGRYTSINGNVLGQIFVKQGDYYRWRMIHGGVRDTIGLRIYKLDSPIHPDKKQEFITACQNAAKNGKPMEYAIVAQDGLTTYSIQKTNGTLLQPGYRYDAILNFNQDGQYCVIDNDQFSNAFKVNANINNETLNAANDPDKVLAMIHVNTAYQKPVPLQEFLKDKVDLIRQSNGQSLDERTKAKIKADLDEGLLTAFAPLQSLQNIEANKLGQQELNFNIGGAGFGISNQKYNADTALPYGQNENRYLSLNGIDEWTLTSTLAGHPFHIHVNPFQIQSVYKKGDAKIEKNDITRQVGTDPLFNGLNGVWKDTLFVPKDYEVIVRTQYENFTGDFVLHCHILDHEDQGMMQNVRICDPNDKDCKSRPFGSEVPKALQSHTHAH</sequence>
<feature type="domain" description="Plastocyanin-like" evidence="3">
    <location>
        <begin position="549"/>
        <end position="654"/>
    </location>
</feature>
<evidence type="ECO:0000313" key="5">
    <source>
        <dbReference type="EMBL" id="QIO06211.1"/>
    </source>
</evidence>
<keyword evidence="1" id="KW-0479">Metal-binding</keyword>
<evidence type="ECO:0000313" key="6">
    <source>
        <dbReference type="Proteomes" id="UP000502297"/>
    </source>
</evidence>
<protein>
    <submittedName>
        <fullName evidence="5">Multicopper oxidase domain-containing protein</fullName>
    </submittedName>
</protein>
<gene>
    <name evidence="5" type="ORF">G8E00_09695</name>
</gene>
<dbReference type="CDD" id="cd13900">
    <property type="entry name" value="CuRO_3_Tth-MCO_like"/>
    <property type="match status" value="1"/>
</dbReference>
<name>A0A6G8RWI1_9GAMM</name>
<dbReference type="Gene3D" id="2.60.40.420">
    <property type="entry name" value="Cupredoxins - blue copper proteins"/>
    <property type="match status" value="3"/>
</dbReference>
<evidence type="ECO:0000259" key="4">
    <source>
        <dbReference type="Pfam" id="PF07732"/>
    </source>
</evidence>
<dbReference type="Pfam" id="PF07732">
    <property type="entry name" value="Cu-oxidase_3"/>
    <property type="match status" value="1"/>
</dbReference>
<dbReference type="EMBL" id="CP049801">
    <property type="protein sequence ID" value="QIO06211.1"/>
    <property type="molecule type" value="Genomic_DNA"/>
</dbReference>
<evidence type="ECO:0000259" key="3">
    <source>
        <dbReference type="Pfam" id="PF07731"/>
    </source>
</evidence>
<dbReference type="Pfam" id="PF07731">
    <property type="entry name" value="Cu-oxidase_2"/>
    <property type="match status" value="1"/>
</dbReference>
<proteinExistence type="predicted"/>
<dbReference type="InterPro" id="IPR011707">
    <property type="entry name" value="Cu-oxidase-like_N"/>
</dbReference>
<dbReference type="CDD" id="cd13853">
    <property type="entry name" value="CuRO_1_Tth-MCO_like"/>
    <property type="match status" value="1"/>
</dbReference>
<dbReference type="AlphaFoldDB" id="A0A6G8RWI1"/>
<dbReference type="PANTHER" id="PTHR11709:SF518">
    <property type="entry name" value="MULTICOPPER OXIDASE"/>
    <property type="match status" value="1"/>
</dbReference>
<reference evidence="5 6" key="1">
    <citation type="submission" date="2020-03" db="EMBL/GenBank/DDBJ databases">
        <authorList>
            <person name="Zhu W."/>
        </authorList>
    </citation>
    <scope>NUCLEOTIDE SEQUENCE [LARGE SCALE GENOMIC DNA]</scope>
    <source>
        <strain evidence="5 6">323-1</strain>
    </source>
</reference>
<feature type="domain" description="Plastocyanin-like" evidence="4">
    <location>
        <begin position="152"/>
        <end position="204"/>
    </location>
</feature>
<dbReference type="PANTHER" id="PTHR11709">
    <property type="entry name" value="MULTI-COPPER OXIDASE"/>
    <property type="match status" value="1"/>
</dbReference>
<dbReference type="PROSITE" id="PS00080">
    <property type="entry name" value="MULTICOPPER_OXIDASE2"/>
    <property type="match status" value="1"/>
</dbReference>
<dbReference type="InterPro" id="IPR008972">
    <property type="entry name" value="Cupredoxin"/>
</dbReference>
<keyword evidence="6" id="KW-1185">Reference proteome</keyword>
<dbReference type="KEGG" id="asha:G8E00_09695"/>
<evidence type="ECO:0000256" key="1">
    <source>
        <dbReference type="ARBA" id="ARBA00022723"/>
    </source>
</evidence>
<dbReference type="InterPro" id="IPR033138">
    <property type="entry name" value="Cu_oxidase_CS"/>
</dbReference>
<dbReference type="InterPro" id="IPR002355">
    <property type="entry name" value="Cu_oxidase_Cu_BS"/>
</dbReference>
<accession>A0A6G8RWI1</accession>
<organism evidence="5 6">
    <name type="scientific">Acinetobacter shaoyimingii</name>
    <dbReference type="NCBI Taxonomy" id="2715164"/>
    <lineage>
        <taxon>Bacteria</taxon>
        <taxon>Pseudomonadati</taxon>
        <taxon>Pseudomonadota</taxon>
        <taxon>Gammaproteobacteria</taxon>
        <taxon>Moraxellales</taxon>
        <taxon>Moraxellaceae</taxon>
        <taxon>Acinetobacter</taxon>
    </lineage>
</organism>
<keyword evidence="2" id="KW-0560">Oxidoreductase</keyword>
<dbReference type="Proteomes" id="UP000502297">
    <property type="component" value="Chromosome"/>
</dbReference>
<dbReference type="GO" id="GO:0005507">
    <property type="term" value="F:copper ion binding"/>
    <property type="evidence" value="ECO:0007669"/>
    <property type="project" value="InterPro"/>
</dbReference>
<dbReference type="PROSITE" id="PS00079">
    <property type="entry name" value="MULTICOPPER_OXIDASE1"/>
    <property type="match status" value="1"/>
</dbReference>
<evidence type="ECO:0000256" key="2">
    <source>
        <dbReference type="ARBA" id="ARBA00023002"/>
    </source>
</evidence>
<dbReference type="InterPro" id="IPR045087">
    <property type="entry name" value="Cu-oxidase_fam"/>
</dbReference>
<dbReference type="SUPFAM" id="SSF49503">
    <property type="entry name" value="Cupredoxins"/>
    <property type="match status" value="2"/>
</dbReference>
<dbReference type="GO" id="GO:0016491">
    <property type="term" value="F:oxidoreductase activity"/>
    <property type="evidence" value="ECO:0007669"/>
    <property type="project" value="UniProtKB-KW"/>
</dbReference>